<feature type="compositionally biased region" description="Basic residues" evidence="1">
    <location>
        <begin position="86"/>
        <end position="100"/>
    </location>
</feature>
<proteinExistence type="predicted"/>
<accession>A0A0P1IGH6</accession>
<name>A0A0P1IGH6_9RHOB</name>
<evidence type="ECO:0000313" key="3">
    <source>
        <dbReference type="Proteomes" id="UP000051870"/>
    </source>
</evidence>
<organism evidence="2 3">
    <name type="scientific">Shimia thalassica</name>
    <dbReference type="NCBI Taxonomy" id="1715693"/>
    <lineage>
        <taxon>Bacteria</taxon>
        <taxon>Pseudomonadati</taxon>
        <taxon>Pseudomonadota</taxon>
        <taxon>Alphaproteobacteria</taxon>
        <taxon>Rhodobacterales</taxon>
        <taxon>Roseobacteraceae</taxon>
    </lineage>
</organism>
<dbReference type="RefSeq" id="WP_058310372.1">
    <property type="nucleotide sequence ID" value="NZ_CYTW01000001.1"/>
</dbReference>
<sequence length="100" mass="11353">MLVERTLTQLQVEATTTERAQELGRMGYIQWLGWLPGHTSYEAEAVKAYLVAMDFVDTDPAVAVFCDLIRKSLRRPLVPLDLSLPKPRRKGGAKRRRDAL</sequence>
<keyword evidence="3" id="KW-1185">Reference proteome</keyword>
<dbReference type="GeneID" id="83880285"/>
<dbReference type="AlphaFoldDB" id="A0A0P1IGH6"/>
<dbReference type="Proteomes" id="UP000051870">
    <property type="component" value="Unassembled WGS sequence"/>
</dbReference>
<reference evidence="3" key="1">
    <citation type="submission" date="2015-09" db="EMBL/GenBank/DDBJ databases">
        <authorList>
            <person name="Rodrigo-Torres Lidia"/>
            <person name="Arahal R.David."/>
        </authorList>
    </citation>
    <scope>NUCLEOTIDE SEQUENCE [LARGE SCALE GENOMIC DNA]</scope>
    <source>
        <strain evidence="3">CECT 7735</strain>
    </source>
</reference>
<evidence type="ECO:0000313" key="2">
    <source>
        <dbReference type="EMBL" id="CUJ90268.1"/>
    </source>
</evidence>
<feature type="region of interest" description="Disordered" evidence="1">
    <location>
        <begin position="81"/>
        <end position="100"/>
    </location>
</feature>
<gene>
    <name evidence="2" type="ORF">PH7735_01222</name>
</gene>
<protein>
    <submittedName>
        <fullName evidence="2">Uncharacterized protein</fullName>
    </submittedName>
</protein>
<dbReference type="EMBL" id="CYTW01000001">
    <property type="protein sequence ID" value="CUJ90268.1"/>
    <property type="molecule type" value="Genomic_DNA"/>
</dbReference>
<evidence type="ECO:0000256" key="1">
    <source>
        <dbReference type="SAM" id="MobiDB-lite"/>
    </source>
</evidence>